<evidence type="ECO:0000313" key="1">
    <source>
        <dbReference type="EMBL" id="ARF64781.1"/>
    </source>
</evidence>
<reference evidence="1 2" key="1">
    <citation type="submission" date="2017-03" db="EMBL/GenBank/DDBJ databases">
        <title>Complete Genome Sequence of a natural compounds producer, Streptomyces violaceus S21.</title>
        <authorList>
            <person name="Zhong C."/>
            <person name="Zhao Z."/>
            <person name="Fu J."/>
            <person name="Zong G."/>
            <person name="Qin R."/>
            <person name="Cao G."/>
        </authorList>
    </citation>
    <scope>NUCLEOTIDE SEQUENCE [LARGE SCALE GENOMIC DNA]</scope>
    <source>
        <strain evidence="1 2">S21</strain>
    </source>
</reference>
<proteinExistence type="predicted"/>
<organism evidence="1 2">
    <name type="scientific">Streptomyces violaceoruber</name>
    <dbReference type="NCBI Taxonomy" id="1935"/>
    <lineage>
        <taxon>Bacteria</taxon>
        <taxon>Bacillati</taxon>
        <taxon>Actinomycetota</taxon>
        <taxon>Actinomycetes</taxon>
        <taxon>Kitasatosporales</taxon>
        <taxon>Streptomycetaceae</taxon>
        <taxon>Streptomyces</taxon>
        <taxon>Streptomyces violaceoruber group</taxon>
    </lineage>
</organism>
<name>A0A1V0UHZ0_STRVN</name>
<evidence type="ECO:0008006" key="3">
    <source>
        <dbReference type="Google" id="ProtNLM"/>
    </source>
</evidence>
<dbReference type="AlphaFoldDB" id="A0A1V0UHZ0"/>
<dbReference type="KEGG" id="svu:B1H20_27835"/>
<gene>
    <name evidence="1" type="ORF">B1H20_27835</name>
</gene>
<dbReference type="STRING" id="1935.B1H20_27835"/>
<evidence type="ECO:0000313" key="2">
    <source>
        <dbReference type="Proteomes" id="UP000192445"/>
    </source>
</evidence>
<sequence>MPSERSGPDRTDDGRYVIIDGRRWRATDPDIPEDAAAALRSHLMAARRAVREAKRAEDEAALRRARARVQRAKVALGERGDPWWEQSARERTRRWRDGLAWFDGDGAKA</sequence>
<dbReference type="OrthoDB" id="34459at2"/>
<dbReference type="EMBL" id="CP020570">
    <property type="protein sequence ID" value="ARF64781.1"/>
    <property type="molecule type" value="Genomic_DNA"/>
</dbReference>
<dbReference type="RefSeq" id="WP_030339971.1">
    <property type="nucleotide sequence ID" value="NZ_CP020570.1"/>
</dbReference>
<dbReference type="Proteomes" id="UP000192445">
    <property type="component" value="Chromosome"/>
</dbReference>
<protein>
    <recommendedName>
        <fullName evidence="3">Biopolymer transporter Tol</fullName>
    </recommendedName>
</protein>
<accession>A0A1V0UHZ0</accession>